<gene>
    <name evidence="1" type="ORF">NA57DRAFT_71175</name>
</gene>
<name>A0A9P4MH13_9PEZI</name>
<sequence>MEELIQLRMILTHDYTRKFSVQESINLENTLKNRECDKGSLSLMLKWIEDDINTILRQNGLEAHKLLGQSQPLAANWLNWALQTSLMSRELGRGGDLIVNPSLAQLKSKALQAAQQANMSDEELKRRIVREVIWRQELIIDHLLGNQVLEDLHKTRGFGLGFVSTVR</sequence>
<reference evidence="1" key="1">
    <citation type="journal article" date="2020" name="Stud. Mycol.">
        <title>101 Dothideomycetes genomes: a test case for predicting lifestyles and emergence of pathogens.</title>
        <authorList>
            <person name="Haridas S."/>
            <person name="Albert R."/>
            <person name="Binder M."/>
            <person name="Bloem J."/>
            <person name="Labutti K."/>
            <person name="Salamov A."/>
            <person name="Andreopoulos B."/>
            <person name="Baker S."/>
            <person name="Barry K."/>
            <person name="Bills G."/>
            <person name="Bluhm B."/>
            <person name="Cannon C."/>
            <person name="Castanera R."/>
            <person name="Culley D."/>
            <person name="Daum C."/>
            <person name="Ezra D."/>
            <person name="Gonzalez J."/>
            <person name="Henrissat B."/>
            <person name="Kuo A."/>
            <person name="Liang C."/>
            <person name="Lipzen A."/>
            <person name="Lutzoni F."/>
            <person name="Magnuson J."/>
            <person name="Mondo S."/>
            <person name="Nolan M."/>
            <person name="Ohm R."/>
            <person name="Pangilinan J."/>
            <person name="Park H.-J."/>
            <person name="Ramirez L."/>
            <person name="Alfaro M."/>
            <person name="Sun H."/>
            <person name="Tritt A."/>
            <person name="Yoshinaga Y."/>
            <person name="Zwiers L.-H."/>
            <person name="Turgeon B."/>
            <person name="Goodwin S."/>
            <person name="Spatafora J."/>
            <person name="Crous P."/>
            <person name="Grigoriev I."/>
        </authorList>
    </citation>
    <scope>NUCLEOTIDE SEQUENCE</scope>
    <source>
        <strain evidence="1">CBS 133067</strain>
    </source>
</reference>
<organism evidence="1 2">
    <name type="scientific">Rhizodiscina lignyota</name>
    <dbReference type="NCBI Taxonomy" id="1504668"/>
    <lineage>
        <taxon>Eukaryota</taxon>
        <taxon>Fungi</taxon>
        <taxon>Dikarya</taxon>
        <taxon>Ascomycota</taxon>
        <taxon>Pezizomycotina</taxon>
        <taxon>Dothideomycetes</taxon>
        <taxon>Pleosporomycetidae</taxon>
        <taxon>Aulographales</taxon>
        <taxon>Rhizodiscinaceae</taxon>
        <taxon>Rhizodiscina</taxon>
    </lineage>
</organism>
<evidence type="ECO:0000313" key="2">
    <source>
        <dbReference type="Proteomes" id="UP000799772"/>
    </source>
</evidence>
<proteinExistence type="predicted"/>
<dbReference type="EMBL" id="ML978121">
    <property type="protein sequence ID" value="KAF2104979.1"/>
    <property type="molecule type" value="Genomic_DNA"/>
</dbReference>
<evidence type="ECO:0000313" key="1">
    <source>
        <dbReference type="EMBL" id="KAF2104979.1"/>
    </source>
</evidence>
<keyword evidence="2" id="KW-1185">Reference proteome</keyword>
<dbReference type="AlphaFoldDB" id="A0A9P4MH13"/>
<protein>
    <submittedName>
        <fullName evidence="1">Uncharacterized protein</fullName>
    </submittedName>
</protein>
<dbReference type="Proteomes" id="UP000799772">
    <property type="component" value="Unassembled WGS sequence"/>
</dbReference>
<accession>A0A9P4MH13</accession>
<comment type="caution">
    <text evidence="1">The sequence shown here is derived from an EMBL/GenBank/DDBJ whole genome shotgun (WGS) entry which is preliminary data.</text>
</comment>